<evidence type="ECO:0000313" key="3">
    <source>
        <dbReference type="EMBL" id="CCX33757.1"/>
    </source>
</evidence>
<name>U4LUJ4_PYROM</name>
<dbReference type="Pfam" id="PF22600">
    <property type="entry name" value="MTPAP-like_central"/>
    <property type="match status" value="1"/>
</dbReference>
<dbReference type="GO" id="GO:0031123">
    <property type="term" value="P:RNA 3'-end processing"/>
    <property type="evidence" value="ECO:0007669"/>
    <property type="project" value="TreeGrafter"/>
</dbReference>
<dbReference type="GO" id="GO:1990817">
    <property type="term" value="F:poly(A) RNA polymerase activity"/>
    <property type="evidence" value="ECO:0007669"/>
    <property type="project" value="InterPro"/>
</dbReference>
<keyword evidence="4" id="KW-1185">Reference proteome</keyword>
<dbReference type="InterPro" id="IPR043519">
    <property type="entry name" value="NT_sf"/>
</dbReference>
<dbReference type="InterPro" id="IPR045862">
    <property type="entry name" value="Trf4-like"/>
</dbReference>
<dbReference type="GO" id="GO:0031499">
    <property type="term" value="C:TRAMP complex"/>
    <property type="evidence" value="ECO:0007669"/>
    <property type="project" value="TreeGrafter"/>
</dbReference>
<dbReference type="SUPFAM" id="SSF81631">
    <property type="entry name" value="PAP/OAS1 substrate-binding domain"/>
    <property type="match status" value="1"/>
</dbReference>
<feature type="domain" description="Poly(A) RNA polymerase mitochondrial-like central palm" evidence="2">
    <location>
        <begin position="6"/>
        <end position="76"/>
    </location>
</feature>
<dbReference type="GO" id="GO:0003729">
    <property type="term" value="F:mRNA binding"/>
    <property type="evidence" value="ECO:0007669"/>
    <property type="project" value="TreeGrafter"/>
</dbReference>
<reference evidence="3 4" key="1">
    <citation type="journal article" date="2013" name="PLoS Genet.">
        <title>The genome and development-dependent transcriptomes of Pyronema confluens: a window into fungal evolution.</title>
        <authorList>
            <person name="Traeger S."/>
            <person name="Altegoer F."/>
            <person name="Freitag M."/>
            <person name="Gabaldon T."/>
            <person name="Kempken F."/>
            <person name="Kumar A."/>
            <person name="Marcet-Houben M."/>
            <person name="Poggeler S."/>
            <person name="Stajich J.E."/>
            <person name="Nowrousian M."/>
        </authorList>
    </citation>
    <scope>NUCLEOTIDE SEQUENCE [LARGE SCALE GENOMIC DNA]</scope>
    <source>
        <strain evidence="4">CBS 100304</strain>
        <tissue evidence="3">Vegetative mycelium</tissue>
    </source>
</reference>
<dbReference type="Proteomes" id="UP000018144">
    <property type="component" value="Unassembled WGS sequence"/>
</dbReference>
<dbReference type="EMBL" id="HF936171">
    <property type="protein sequence ID" value="CCX33757.1"/>
    <property type="molecule type" value="Genomic_DNA"/>
</dbReference>
<sequence>MSSHALLQLAQKIALPRELYAIRHELFEKQQAITKKLWPHSKLFTIGSFAIGSALRNSDIDLVLSFPPPQTEQEKNAPAPTDASTTSTPNEAPAVADAPTIETPMASPATACTTVDPAATRVVDPVSTFPQRMPTKRPISHPFATGTHFLRPSFLFNNTLSKNLPPEGWTEIILKANREQNLYTANSEQFTEVRGIKLFRYNYSNVPGRELSVDLTSQALQPVSLSAPYLREKFSETTGAVEAVMLLKSWCLVNGLAYEWTGGLGNYGLMLSLVAAINAANLDRRTKQNATIDFVLKLWLKYLISDDVRKGTISVHTGKTGSYTMGPKHEYLQNTTHIRTYMSFWDPVERMHSVGKWTARCQDMREMMEKLLVGLEREGPGLPFDKAVDWFVHGDVEAAGLKNSKRDRLLMQEKQKEIAKERPPNASYRRVKLPGLLTRRVKVGKKNNDTK</sequence>
<gene>
    <name evidence="3" type="ORF">PCON_01762</name>
</gene>
<dbReference type="SUPFAM" id="SSF81301">
    <property type="entry name" value="Nucleotidyltransferase"/>
    <property type="match status" value="1"/>
</dbReference>
<proteinExistence type="predicted"/>
<dbReference type="AlphaFoldDB" id="U4LUJ4"/>
<evidence type="ECO:0000259" key="2">
    <source>
        <dbReference type="Pfam" id="PF22600"/>
    </source>
</evidence>
<dbReference type="InterPro" id="IPR054708">
    <property type="entry name" value="MTPAP-like_central"/>
</dbReference>
<dbReference type="Gene3D" id="1.10.1410.10">
    <property type="match status" value="1"/>
</dbReference>
<evidence type="ECO:0000256" key="1">
    <source>
        <dbReference type="SAM" id="MobiDB-lite"/>
    </source>
</evidence>
<feature type="compositionally biased region" description="Low complexity" evidence="1">
    <location>
        <begin position="77"/>
        <end position="89"/>
    </location>
</feature>
<dbReference type="PANTHER" id="PTHR23092:SF15">
    <property type="entry name" value="INACTIVE NON-CANONICAL POLY(A) RNA POLYMERASE PROTEIN TRF4-2-RELATED"/>
    <property type="match status" value="1"/>
</dbReference>
<accession>U4LUJ4</accession>
<evidence type="ECO:0000313" key="4">
    <source>
        <dbReference type="Proteomes" id="UP000018144"/>
    </source>
</evidence>
<dbReference type="Gene3D" id="3.30.460.10">
    <property type="entry name" value="Beta Polymerase, domain 2"/>
    <property type="match status" value="1"/>
</dbReference>
<dbReference type="PANTHER" id="PTHR23092">
    <property type="entry name" value="POLY(A) RNA POLYMERASE"/>
    <property type="match status" value="1"/>
</dbReference>
<organism evidence="3 4">
    <name type="scientific">Pyronema omphalodes (strain CBS 100304)</name>
    <name type="common">Pyronema confluens</name>
    <dbReference type="NCBI Taxonomy" id="1076935"/>
    <lineage>
        <taxon>Eukaryota</taxon>
        <taxon>Fungi</taxon>
        <taxon>Dikarya</taxon>
        <taxon>Ascomycota</taxon>
        <taxon>Pezizomycotina</taxon>
        <taxon>Pezizomycetes</taxon>
        <taxon>Pezizales</taxon>
        <taxon>Pyronemataceae</taxon>
        <taxon>Pyronema</taxon>
    </lineage>
</organism>
<dbReference type="GO" id="GO:0005730">
    <property type="term" value="C:nucleolus"/>
    <property type="evidence" value="ECO:0007669"/>
    <property type="project" value="TreeGrafter"/>
</dbReference>
<dbReference type="GO" id="GO:0043634">
    <property type="term" value="P:polyadenylation-dependent ncRNA catabolic process"/>
    <property type="evidence" value="ECO:0007669"/>
    <property type="project" value="TreeGrafter"/>
</dbReference>
<protein>
    <recommendedName>
        <fullName evidence="2">Poly(A) RNA polymerase mitochondrial-like central palm domain-containing protein</fullName>
    </recommendedName>
</protein>
<feature type="region of interest" description="Disordered" evidence="1">
    <location>
        <begin position="65"/>
        <end position="94"/>
    </location>
</feature>
<dbReference type="GO" id="GO:0010605">
    <property type="term" value="P:negative regulation of macromolecule metabolic process"/>
    <property type="evidence" value="ECO:0007669"/>
    <property type="project" value="UniProtKB-ARBA"/>
</dbReference>
<dbReference type="OrthoDB" id="5347611at2759"/>